<evidence type="ECO:0000313" key="2">
    <source>
        <dbReference type="EMBL" id="SDL33225.1"/>
    </source>
</evidence>
<reference evidence="2 3" key="1">
    <citation type="submission" date="2016-10" db="EMBL/GenBank/DDBJ databases">
        <authorList>
            <person name="de Groot N.N."/>
        </authorList>
    </citation>
    <scope>NUCLEOTIDE SEQUENCE [LARGE SCALE GENOMIC DNA]</scope>
    <source>
        <strain evidence="2 3">CGMCC 1.9159</strain>
    </source>
</reference>
<dbReference type="STRING" id="686624.SAMN04488242_1071"/>
<accession>A0A1G9J7Q3</accession>
<dbReference type="SUPFAM" id="SSF48239">
    <property type="entry name" value="Terpenoid cyclases/Protein prenyltransferases"/>
    <property type="match status" value="1"/>
</dbReference>
<dbReference type="Proteomes" id="UP000199475">
    <property type="component" value="Unassembled WGS sequence"/>
</dbReference>
<evidence type="ECO:0000256" key="1">
    <source>
        <dbReference type="SAM" id="SignalP"/>
    </source>
</evidence>
<keyword evidence="1" id="KW-0732">Signal</keyword>
<sequence length="625" mass="65593">MRRRFPQFLALLSALLLLVVTAAPANAFTGDQAKADASVAWLRSQLSGNLIQQFGTADYGLSLDTVLGMRAAGETPSEVKPILDAMGGIGDRLEYQGSVTTGMVGKALVAAHVSDYPVTNFHGKDLVALAQRSVDATGKVDGGPGDTGKNLFSQAFVMIGLAQQGKLPAATVSFLADQQCSAGYFRMYYTDGKTCDAAGSGYDVDGTALALFALEAADEAGIDAAAAPLERGRKWLASMQEASGGFPGSRFTPTANSNSTGLAAAALRDAAPEAAQRAADFVAALTYPSGPDAGAIAFLRTQRDGWTGGELTSAQRSGAIRATPQALLAFAPANYAFLDEGATRGITAASAGAKLVGDVTYTWGQVTTASAVPVWTEVYIPGSGWSRSQQTTSSPSGAYSIQLTYGANTPGTYRWRVGVRHTSGQVEYSAEFALRRVARTTAASAGYKQTGLATYTWGRVSTSAPVRVWTEVYIAGSGWSRSQVSTTSADGSYSIPLTYGATTPGTYRWRVGVEHSFGQVERTREFTLQRVGRPTATSAGSAPLGTTAYVWGTVAGGPSLQTWTEVNLGGGWAKSQERLTSSTGYYAIPLTYGATTPGTYRWRVATALPNGDVLRSPEFSFTRTR</sequence>
<dbReference type="RefSeq" id="WP_093249693.1">
    <property type="nucleotide sequence ID" value="NZ_FNGP01000002.1"/>
</dbReference>
<evidence type="ECO:0008006" key="4">
    <source>
        <dbReference type="Google" id="ProtNLM"/>
    </source>
</evidence>
<keyword evidence="3" id="KW-1185">Reference proteome</keyword>
<protein>
    <recommendedName>
        <fullName evidence="4">Prenyltransferase and squalene oxidase repeat-containing protein</fullName>
    </recommendedName>
</protein>
<feature type="signal peptide" evidence="1">
    <location>
        <begin position="1"/>
        <end position="27"/>
    </location>
</feature>
<dbReference type="AlphaFoldDB" id="A0A1G9J7Q3"/>
<dbReference type="EMBL" id="FNGP01000002">
    <property type="protein sequence ID" value="SDL33225.1"/>
    <property type="molecule type" value="Genomic_DNA"/>
</dbReference>
<dbReference type="InterPro" id="IPR008930">
    <property type="entry name" value="Terpenoid_cyclase/PrenylTrfase"/>
</dbReference>
<proteinExistence type="predicted"/>
<evidence type="ECO:0000313" key="3">
    <source>
        <dbReference type="Proteomes" id="UP000199475"/>
    </source>
</evidence>
<dbReference type="Gene3D" id="1.50.10.20">
    <property type="match status" value="1"/>
</dbReference>
<organism evidence="2 3">
    <name type="scientific">Tessaracoccus oleiagri</name>
    <dbReference type="NCBI Taxonomy" id="686624"/>
    <lineage>
        <taxon>Bacteria</taxon>
        <taxon>Bacillati</taxon>
        <taxon>Actinomycetota</taxon>
        <taxon>Actinomycetes</taxon>
        <taxon>Propionibacteriales</taxon>
        <taxon>Propionibacteriaceae</taxon>
        <taxon>Tessaracoccus</taxon>
    </lineage>
</organism>
<name>A0A1G9J7Q3_9ACTN</name>
<gene>
    <name evidence="2" type="ORF">SAMN04488242_1071</name>
</gene>
<feature type="chain" id="PRO_5011747379" description="Prenyltransferase and squalene oxidase repeat-containing protein" evidence="1">
    <location>
        <begin position="28"/>
        <end position="625"/>
    </location>
</feature>